<dbReference type="Proteomes" id="UP000003959">
    <property type="component" value="Unassembled WGS sequence"/>
</dbReference>
<reference evidence="2" key="1">
    <citation type="journal article" date="2011" name="Proc. Natl. Acad. Sci. U.S.A.">
        <title>Genomic insights into the physiology and ecology of the marine filamentous cyanobacterium Lyngbya majuscula.</title>
        <authorList>
            <person name="Jones A.C."/>
            <person name="Monroe E.A."/>
            <person name="Podell S."/>
            <person name="Hess W.R."/>
            <person name="Klages S."/>
            <person name="Esquenazi E."/>
            <person name="Niessen S."/>
            <person name="Hoover H."/>
            <person name="Rothmann M."/>
            <person name="Lasken R.S."/>
            <person name="Yates J.R.III."/>
            <person name="Reinhardt R."/>
            <person name="Kube M."/>
            <person name="Burkart M.D."/>
            <person name="Allen E.E."/>
            <person name="Dorrestein P.C."/>
            <person name="Gerwick W.H."/>
            <person name="Gerwick L."/>
        </authorList>
    </citation>
    <scope>NUCLEOTIDE SEQUENCE [LARGE SCALE GENOMIC DNA]</scope>
    <source>
        <strain evidence="2">3L</strain>
    </source>
</reference>
<dbReference type="AlphaFoldDB" id="F4XTY6"/>
<sequence>MVASAYQSNGKVWNLSDALPTLHKLLSCITIMIHPMVASA</sequence>
<name>F4XTY6_9CYAN</name>
<protein>
    <submittedName>
        <fullName evidence="1">Uncharacterized protein</fullName>
    </submittedName>
</protein>
<keyword evidence="2" id="KW-1185">Reference proteome</keyword>
<evidence type="ECO:0000313" key="1">
    <source>
        <dbReference type="EMBL" id="EGJ31962.1"/>
    </source>
</evidence>
<dbReference type="EMBL" id="GL890930">
    <property type="protein sequence ID" value="EGJ31962.1"/>
    <property type="molecule type" value="Genomic_DNA"/>
</dbReference>
<proteinExistence type="predicted"/>
<dbReference type="HOGENOM" id="CLU_3292567_0_0_3"/>
<evidence type="ECO:0000313" key="2">
    <source>
        <dbReference type="Proteomes" id="UP000003959"/>
    </source>
</evidence>
<accession>F4XTY6</accession>
<organism evidence="1 2">
    <name type="scientific">Moorena producens 3L</name>
    <dbReference type="NCBI Taxonomy" id="489825"/>
    <lineage>
        <taxon>Bacteria</taxon>
        <taxon>Bacillati</taxon>
        <taxon>Cyanobacteriota</taxon>
        <taxon>Cyanophyceae</taxon>
        <taxon>Coleofasciculales</taxon>
        <taxon>Coleofasciculaceae</taxon>
        <taxon>Moorena</taxon>
    </lineage>
</organism>
<gene>
    <name evidence="1" type="ORF">LYNGBM3L_31470</name>
</gene>